<feature type="region of interest" description="Disordered" evidence="1">
    <location>
        <begin position="126"/>
        <end position="205"/>
    </location>
</feature>
<evidence type="ECO:0000313" key="4">
    <source>
        <dbReference type="Proteomes" id="UP000268093"/>
    </source>
</evidence>
<dbReference type="Gene3D" id="3.40.50.150">
    <property type="entry name" value="Vaccinia Virus protein VP39"/>
    <property type="match status" value="1"/>
</dbReference>
<feature type="domain" description="Methyltransferase type 11" evidence="2">
    <location>
        <begin position="7"/>
        <end position="83"/>
    </location>
</feature>
<evidence type="ECO:0000313" key="3">
    <source>
        <dbReference type="EMBL" id="RUP49603.1"/>
    </source>
</evidence>
<keyword evidence="4" id="KW-1185">Reference proteome</keyword>
<protein>
    <recommendedName>
        <fullName evidence="2">Methyltransferase type 11 domain-containing protein</fullName>
    </recommendedName>
</protein>
<dbReference type="Pfam" id="PF08241">
    <property type="entry name" value="Methyltransf_11"/>
    <property type="match status" value="1"/>
</dbReference>
<gene>
    <name evidence="3" type="ORF">BC936DRAFT_142072</name>
</gene>
<dbReference type="EMBL" id="RBNI01002147">
    <property type="protein sequence ID" value="RUP49603.1"/>
    <property type="molecule type" value="Genomic_DNA"/>
</dbReference>
<dbReference type="AlphaFoldDB" id="A0A433DFG7"/>
<dbReference type="InterPro" id="IPR013216">
    <property type="entry name" value="Methyltransf_11"/>
</dbReference>
<accession>A0A433DFG7</accession>
<dbReference type="Proteomes" id="UP000268093">
    <property type="component" value="Unassembled WGS sequence"/>
</dbReference>
<feature type="compositionally biased region" description="Polar residues" evidence="1">
    <location>
        <begin position="126"/>
        <end position="138"/>
    </location>
</feature>
<dbReference type="GO" id="GO:0008757">
    <property type="term" value="F:S-adenosylmethionine-dependent methyltransferase activity"/>
    <property type="evidence" value="ECO:0007669"/>
    <property type="project" value="InterPro"/>
</dbReference>
<proteinExistence type="predicted"/>
<dbReference type="OrthoDB" id="2013972at2759"/>
<sequence>MEMATQYPDSQFLGLDISDYFPHDIKPANSTFAVCNVVKGLSEYEDNTFDYIFQRFMVPCYTKEDWNFVIKELHRILKPGGYLECWEMDAEAQCRGPESTSVDKRCKHHFLCALFARSCAARKSYPSNHRATSSNPSPRSDGATRPGPPRRPPPHLHLRPLWPDLRAIRQPLRAPRLGRLHDREAPDAIGPRGSAVAQTVHHQSV</sequence>
<evidence type="ECO:0000259" key="2">
    <source>
        <dbReference type="Pfam" id="PF08241"/>
    </source>
</evidence>
<organism evidence="3 4">
    <name type="scientific">Jimgerdemannia flammicorona</name>
    <dbReference type="NCBI Taxonomy" id="994334"/>
    <lineage>
        <taxon>Eukaryota</taxon>
        <taxon>Fungi</taxon>
        <taxon>Fungi incertae sedis</taxon>
        <taxon>Mucoromycota</taxon>
        <taxon>Mucoromycotina</taxon>
        <taxon>Endogonomycetes</taxon>
        <taxon>Endogonales</taxon>
        <taxon>Endogonaceae</taxon>
        <taxon>Jimgerdemannia</taxon>
    </lineage>
</organism>
<dbReference type="CDD" id="cd02440">
    <property type="entry name" value="AdoMet_MTases"/>
    <property type="match status" value="1"/>
</dbReference>
<name>A0A433DFG7_9FUNG</name>
<reference evidence="3 4" key="1">
    <citation type="journal article" date="2018" name="New Phytol.">
        <title>Phylogenomics of Endogonaceae and evolution of mycorrhizas within Mucoromycota.</title>
        <authorList>
            <person name="Chang Y."/>
            <person name="Desiro A."/>
            <person name="Na H."/>
            <person name="Sandor L."/>
            <person name="Lipzen A."/>
            <person name="Clum A."/>
            <person name="Barry K."/>
            <person name="Grigoriev I.V."/>
            <person name="Martin F.M."/>
            <person name="Stajich J.E."/>
            <person name="Smith M.E."/>
            <person name="Bonito G."/>
            <person name="Spatafora J.W."/>
        </authorList>
    </citation>
    <scope>NUCLEOTIDE SEQUENCE [LARGE SCALE GENOMIC DNA]</scope>
    <source>
        <strain evidence="3 4">GMNB39</strain>
    </source>
</reference>
<comment type="caution">
    <text evidence="3">The sequence shown here is derived from an EMBL/GenBank/DDBJ whole genome shotgun (WGS) entry which is preliminary data.</text>
</comment>
<dbReference type="InterPro" id="IPR029063">
    <property type="entry name" value="SAM-dependent_MTases_sf"/>
</dbReference>
<dbReference type="SUPFAM" id="SSF53335">
    <property type="entry name" value="S-adenosyl-L-methionine-dependent methyltransferases"/>
    <property type="match status" value="1"/>
</dbReference>
<evidence type="ECO:0000256" key="1">
    <source>
        <dbReference type="SAM" id="MobiDB-lite"/>
    </source>
</evidence>
<feature type="compositionally biased region" description="Polar residues" evidence="1">
    <location>
        <begin position="196"/>
        <end position="205"/>
    </location>
</feature>